<dbReference type="AlphaFoldDB" id="A0A2K1WTU3"/>
<protein>
    <submittedName>
        <fullName evidence="1">Uncharacterized protein</fullName>
    </submittedName>
</protein>
<dbReference type="Proteomes" id="UP000006729">
    <property type="component" value="Chromosome 18"/>
</dbReference>
<keyword evidence="2" id="KW-1185">Reference proteome</keyword>
<proteinExistence type="predicted"/>
<accession>A0A2K1WTU3</accession>
<dbReference type="InParanoid" id="A0A2K1WTU3"/>
<name>A0A2K1WTU3_POPTR</name>
<organism evidence="1 2">
    <name type="scientific">Populus trichocarpa</name>
    <name type="common">Western balsam poplar</name>
    <name type="synonym">Populus balsamifera subsp. trichocarpa</name>
    <dbReference type="NCBI Taxonomy" id="3694"/>
    <lineage>
        <taxon>Eukaryota</taxon>
        <taxon>Viridiplantae</taxon>
        <taxon>Streptophyta</taxon>
        <taxon>Embryophyta</taxon>
        <taxon>Tracheophyta</taxon>
        <taxon>Spermatophyta</taxon>
        <taxon>Magnoliopsida</taxon>
        <taxon>eudicotyledons</taxon>
        <taxon>Gunneridae</taxon>
        <taxon>Pentapetalae</taxon>
        <taxon>rosids</taxon>
        <taxon>fabids</taxon>
        <taxon>Malpighiales</taxon>
        <taxon>Salicaceae</taxon>
        <taxon>Saliceae</taxon>
        <taxon>Populus</taxon>
    </lineage>
</organism>
<sequence length="73" mass="8296">MTLIKKQPKKSSLQPEYKHGIVRVPRSCQVSRKLRCAATTLNSPIHYSSLLICWIREDTNTMQLTIVEQVGVA</sequence>
<reference evidence="1 2" key="1">
    <citation type="journal article" date="2006" name="Science">
        <title>The genome of black cottonwood, Populus trichocarpa (Torr. &amp; Gray).</title>
        <authorList>
            <person name="Tuskan G.A."/>
            <person name="Difazio S."/>
            <person name="Jansson S."/>
            <person name="Bohlmann J."/>
            <person name="Grigoriev I."/>
            <person name="Hellsten U."/>
            <person name="Putnam N."/>
            <person name="Ralph S."/>
            <person name="Rombauts S."/>
            <person name="Salamov A."/>
            <person name="Schein J."/>
            <person name="Sterck L."/>
            <person name="Aerts A."/>
            <person name="Bhalerao R.R."/>
            <person name="Bhalerao R.P."/>
            <person name="Blaudez D."/>
            <person name="Boerjan W."/>
            <person name="Brun A."/>
            <person name="Brunner A."/>
            <person name="Busov V."/>
            <person name="Campbell M."/>
            <person name="Carlson J."/>
            <person name="Chalot M."/>
            <person name="Chapman J."/>
            <person name="Chen G.L."/>
            <person name="Cooper D."/>
            <person name="Coutinho P.M."/>
            <person name="Couturier J."/>
            <person name="Covert S."/>
            <person name="Cronk Q."/>
            <person name="Cunningham R."/>
            <person name="Davis J."/>
            <person name="Degroeve S."/>
            <person name="Dejardin A."/>
            <person name="Depamphilis C."/>
            <person name="Detter J."/>
            <person name="Dirks B."/>
            <person name="Dubchak I."/>
            <person name="Duplessis S."/>
            <person name="Ehlting J."/>
            <person name="Ellis B."/>
            <person name="Gendler K."/>
            <person name="Goodstein D."/>
            <person name="Gribskov M."/>
            <person name="Grimwood J."/>
            <person name="Groover A."/>
            <person name="Gunter L."/>
            <person name="Hamberger B."/>
            <person name="Heinze B."/>
            <person name="Helariutta Y."/>
            <person name="Henrissat B."/>
            <person name="Holligan D."/>
            <person name="Holt R."/>
            <person name="Huang W."/>
            <person name="Islam-Faridi N."/>
            <person name="Jones S."/>
            <person name="Jones-Rhoades M."/>
            <person name="Jorgensen R."/>
            <person name="Joshi C."/>
            <person name="Kangasjarvi J."/>
            <person name="Karlsson J."/>
            <person name="Kelleher C."/>
            <person name="Kirkpatrick R."/>
            <person name="Kirst M."/>
            <person name="Kohler A."/>
            <person name="Kalluri U."/>
            <person name="Larimer F."/>
            <person name="Leebens-Mack J."/>
            <person name="Leple J.C."/>
            <person name="Locascio P."/>
            <person name="Lou Y."/>
            <person name="Lucas S."/>
            <person name="Martin F."/>
            <person name="Montanini B."/>
            <person name="Napoli C."/>
            <person name="Nelson D.R."/>
            <person name="Nelson C."/>
            <person name="Nieminen K."/>
            <person name="Nilsson O."/>
            <person name="Pereda V."/>
            <person name="Peter G."/>
            <person name="Philippe R."/>
            <person name="Pilate G."/>
            <person name="Poliakov A."/>
            <person name="Razumovskaya J."/>
            <person name="Richardson P."/>
            <person name="Rinaldi C."/>
            <person name="Ritland K."/>
            <person name="Rouze P."/>
            <person name="Ryaboy D."/>
            <person name="Schmutz J."/>
            <person name="Schrader J."/>
            <person name="Segerman B."/>
            <person name="Shin H."/>
            <person name="Siddiqui A."/>
            <person name="Sterky F."/>
            <person name="Terry A."/>
            <person name="Tsai C.J."/>
            <person name="Uberbacher E."/>
            <person name="Unneberg P."/>
            <person name="Vahala J."/>
            <person name="Wall K."/>
            <person name="Wessler S."/>
            <person name="Yang G."/>
            <person name="Yin T."/>
            <person name="Douglas C."/>
            <person name="Marra M."/>
            <person name="Sandberg G."/>
            <person name="Van de Peer Y."/>
            <person name="Rokhsar D."/>
        </authorList>
    </citation>
    <scope>NUCLEOTIDE SEQUENCE [LARGE SCALE GENOMIC DNA]</scope>
    <source>
        <strain evidence="2">cv. Nisqually</strain>
    </source>
</reference>
<dbReference type="EMBL" id="CM009307">
    <property type="protein sequence ID" value="PNS91946.1"/>
    <property type="molecule type" value="Genomic_DNA"/>
</dbReference>
<evidence type="ECO:0000313" key="1">
    <source>
        <dbReference type="EMBL" id="PNS91946.1"/>
    </source>
</evidence>
<evidence type="ECO:0000313" key="2">
    <source>
        <dbReference type="Proteomes" id="UP000006729"/>
    </source>
</evidence>
<gene>
    <name evidence="1" type="ORF">POPTR_018G004300</name>
</gene>